<feature type="transmembrane region" description="Helical" evidence="1">
    <location>
        <begin position="59"/>
        <end position="83"/>
    </location>
</feature>
<gene>
    <name evidence="2" type="ORF">CEQ21_16095</name>
</gene>
<proteinExistence type="predicted"/>
<name>A0A553SQ05_NIACI</name>
<evidence type="ECO:0000256" key="1">
    <source>
        <dbReference type="SAM" id="Phobius"/>
    </source>
</evidence>
<keyword evidence="1" id="KW-0812">Transmembrane</keyword>
<keyword evidence="1" id="KW-0472">Membrane</keyword>
<feature type="transmembrane region" description="Helical" evidence="1">
    <location>
        <begin position="103"/>
        <end position="123"/>
    </location>
</feature>
<reference evidence="3" key="1">
    <citation type="submission" date="2018-10" db="EMBL/GenBank/DDBJ databases">
        <title>FDA dAtabase for Regulatory Grade micrObial Sequences (FDA-ARGOS): Supporting development and validation of Infectious Disease Dx tests.</title>
        <authorList>
            <person name="Minogue T."/>
            <person name="Wolcott M."/>
            <person name="Wasieloski L."/>
            <person name="Aguilar W."/>
            <person name="Moore D."/>
            <person name="Tallon L."/>
            <person name="Sadzewicz L."/>
            <person name="Sengamalay N."/>
            <person name="Ott S."/>
            <person name="Godinez A."/>
            <person name="Nagaraj S."/>
            <person name="Vavikolanu K."/>
            <person name="Vyas G."/>
            <person name="Nadendla S."/>
            <person name="George J."/>
            <person name="Sichtig H."/>
        </authorList>
    </citation>
    <scope>NUCLEOTIDE SEQUENCE [LARGE SCALE GENOMIC DNA]</scope>
    <source>
        <strain evidence="3">FDAARGOS_343</strain>
    </source>
</reference>
<evidence type="ECO:0000313" key="3">
    <source>
        <dbReference type="Proteomes" id="UP000319837"/>
    </source>
</evidence>
<dbReference type="Proteomes" id="UP000319837">
    <property type="component" value="Unassembled WGS sequence"/>
</dbReference>
<dbReference type="AlphaFoldDB" id="A0A553SQ05"/>
<organism evidence="2 3">
    <name type="scientific">Niallia circulans</name>
    <name type="common">Bacillus circulans</name>
    <dbReference type="NCBI Taxonomy" id="1397"/>
    <lineage>
        <taxon>Bacteria</taxon>
        <taxon>Bacillati</taxon>
        <taxon>Bacillota</taxon>
        <taxon>Bacilli</taxon>
        <taxon>Bacillales</taxon>
        <taxon>Bacillaceae</taxon>
        <taxon>Niallia</taxon>
    </lineage>
</organism>
<sequence length="303" mass="35401">MSLLGFVTLFIAFSYENKLLNASKIKQQILRPYALTLEEIILNFSQYSIYITKDFLLNYIYWVFLIVSGISITTWGIVISLYTNFNFFAKELNYIHIINITELIMWGVLSFLLISISILLNLIRLNKDPLDKGYLLNEKELSNIEIIKKSEGDLQELFFKISPTITLHQIPQEGEGECDLSIHFPLKLSNIRFVAKIYNANKDIVIRMFGVMQNIDKLGESYSHVFTKQINPVNLEINENAHCELKFYDNQNKIVSLLKLKAKKTDDFIKFYESEKVDLNMITNDNDYRDIENSFDEFIDFSM</sequence>
<keyword evidence="1" id="KW-1133">Transmembrane helix</keyword>
<accession>A0A553SQ05</accession>
<protein>
    <submittedName>
        <fullName evidence="2">Uncharacterized protein</fullName>
    </submittedName>
</protein>
<comment type="caution">
    <text evidence="2">The sequence shown here is derived from an EMBL/GenBank/DDBJ whole genome shotgun (WGS) entry which is preliminary data.</text>
</comment>
<evidence type="ECO:0000313" key="2">
    <source>
        <dbReference type="EMBL" id="TRZ39083.1"/>
    </source>
</evidence>
<dbReference type="EMBL" id="RIBP01000004">
    <property type="protein sequence ID" value="TRZ39083.1"/>
    <property type="molecule type" value="Genomic_DNA"/>
</dbReference>